<keyword evidence="5" id="KW-1185">Reference proteome</keyword>
<dbReference type="EMBL" id="CAICTM010000173">
    <property type="protein sequence ID" value="CAB9503731.1"/>
    <property type="molecule type" value="Genomic_DNA"/>
</dbReference>
<feature type="compositionally biased region" description="Basic and acidic residues" evidence="3">
    <location>
        <begin position="142"/>
        <end position="151"/>
    </location>
</feature>
<evidence type="ECO:0000313" key="4">
    <source>
        <dbReference type="EMBL" id="CAB9503731.1"/>
    </source>
</evidence>
<evidence type="ECO:0000313" key="5">
    <source>
        <dbReference type="Proteomes" id="UP001153069"/>
    </source>
</evidence>
<evidence type="ECO:0000256" key="1">
    <source>
        <dbReference type="ARBA" id="ARBA00023054"/>
    </source>
</evidence>
<dbReference type="GO" id="GO:0000149">
    <property type="term" value="F:SNARE binding"/>
    <property type="evidence" value="ECO:0007669"/>
    <property type="project" value="TreeGrafter"/>
</dbReference>
<organism evidence="4 5">
    <name type="scientific">Seminavis robusta</name>
    <dbReference type="NCBI Taxonomy" id="568900"/>
    <lineage>
        <taxon>Eukaryota</taxon>
        <taxon>Sar</taxon>
        <taxon>Stramenopiles</taxon>
        <taxon>Ochrophyta</taxon>
        <taxon>Bacillariophyta</taxon>
        <taxon>Bacillariophyceae</taxon>
        <taxon>Bacillariophycidae</taxon>
        <taxon>Naviculales</taxon>
        <taxon>Naviculaceae</taxon>
        <taxon>Seminavis</taxon>
    </lineage>
</organism>
<protein>
    <submittedName>
        <fullName evidence="4">UV radiation resistance</fullName>
    </submittedName>
</protein>
<gene>
    <name evidence="4" type="ORF">SEMRO_174_G076850.1</name>
</gene>
<dbReference type="GO" id="GO:0000323">
    <property type="term" value="C:lytic vacuole"/>
    <property type="evidence" value="ECO:0007669"/>
    <property type="project" value="TreeGrafter"/>
</dbReference>
<reference evidence="4" key="1">
    <citation type="submission" date="2020-06" db="EMBL/GenBank/DDBJ databases">
        <authorList>
            <consortium name="Plant Systems Biology data submission"/>
        </authorList>
    </citation>
    <scope>NUCLEOTIDE SEQUENCE</scope>
    <source>
        <strain evidence="4">D6</strain>
    </source>
</reference>
<proteinExistence type="predicted"/>
<dbReference type="GO" id="GO:0032991">
    <property type="term" value="C:protein-containing complex"/>
    <property type="evidence" value="ECO:0007669"/>
    <property type="project" value="UniProtKB-ARBA"/>
</dbReference>
<dbReference type="PANTHER" id="PTHR15157">
    <property type="entry name" value="UV RADIATION RESISTANCE-ASSOCIATED GENE PROTEIN"/>
    <property type="match status" value="1"/>
</dbReference>
<feature type="region of interest" description="Disordered" evidence="3">
    <location>
        <begin position="141"/>
        <end position="163"/>
    </location>
</feature>
<dbReference type="OrthoDB" id="45543at2759"/>
<feature type="region of interest" description="Disordered" evidence="3">
    <location>
        <begin position="241"/>
        <end position="274"/>
    </location>
</feature>
<dbReference type="PANTHER" id="PTHR15157:SF5">
    <property type="entry name" value="UV RADIATION RESISTANCE-ASSOCIATED GENE PROTEIN"/>
    <property type="match status" value="1"/>
</dbReference>
<keyword evidence="1 2" id="KW-0175">Coiled coil</keyword>
<dbReference type="Pfam" id="PF10186">
    <property type="entry name" value="ATG14"/>
    <property type="match status" value="1"/>
</dbReference>
<accession>A0A9N8DNA9</accession>
<evidence type="ECO:0000256" key="2">
    <source>
        <dbReference type="SAM" id="Coils"/>
    </source>
</evidence>
<feature type="compositionally biased region" description="Polar residues" evidence="3">
    <location>
        <begin position="251"/>
        <end position="271"/>
    </location>
</feature>
<name>A0A9N8DNA9_9STRA</name>
<dbReference type="GO" id="GO:0005768">
    <property type="term" value="C:endosome"/>
    <property type="evidence" value="ECO:0007669"/>
    <property type="project" value="TreeGrafter"/>
</dbReference>
<dbReference type="InterPro" id="IPR018791">
    <property type="entry name" value="UV_resistance/autophagy_Atg14"/>
</dbReference>
<feature type="coiled-coil region" evidence="2">
    <location>
        <begin position="317"/>
        <end position="351"/>
    </location>
</feature>
<dbReference type="AlphaFoldDB" id="A0A9N8DNA9"/>
<evidence type="ECO:0000256" key="3">
    <source>
        <dbReference type="SAM" id="MobiDB-lite"/>
    </source>
</evidence>
<comment type="caution">
    <text evidence="4">The sequence shown here is derived from an EMBL/GenBank/DDBJ whole genome shotgun (WGS) entry which is preliminary data.</text>
</comment>
<dbReference type="GO" id="GO:0035493">
    <property type="term" value="P:SNARE complex assembly"/>
    <property type="evidence" value="ECO:0007669"/>
    <property type="project" value="TreeGrafter"/>
</dbReference>
<dbReference type="Proteomes" id="UP001153069">
    <property type="component" value="Unassembled WGS sequence"/>
</dbReference>
<sequence>MRNRRDSDKGKRKGKIPVPVSVSLFNLCPLSWEKQVEQNKNKKVFRPEHALALLHQVRLEIVIAPRGRNGKDQESNDTGGEEKVIFSSLAPVKTVNPSWNHLDECIEDYLALDGYFDSETGFYRFMRLRIWIVPEGLPNADKVVEGGDDNKQTPQSDEEDETKQPLLDISIHPTKLRRLATMPNSLPVNSLIFNFSDGSIRATARLLDLVGDQDGSHQEEHLKDEFARFGDDVFRTLDQVTPVKKAKNEPTEGQANSNGNDQSILSTSASEDSNDGRILSALREPNDQATQECLFHKELLSGTEKARFETQEPEISLKDANAERQYLERLIQQEEDALAEEAQLLQEEKSQLGAAIGEAGIIQNNLQKLASEIDSELQLCRQSEFFLEARRMKLLRDLRTIYPISFLEGEDRYCIRDLRIPADIHSNVVAEDELSAAFGYLCHLVSLISKYLAIQLRHRLFCNSSRSAIQEDGGPIYPLFQGRVVEREQLDHGVRLLQRNIECILKTRDIEQNPGEHILVNVKKLFDSFVDGKE</sequence>